<evidence type="ECO:0000313" key="11">
    <source>
        <dbReference type="EMBL" id="QEH36415.1"/>
    </source>
</evidence>
<keyword evidence="9 10" id="KW-0368">Histidine biosynthesis</keyword>
<dbReference type="CDD" id="cd11534">
    <property type="entry name" value="NTP-PPase_HisIE_like"/>
    <property type="match status" value="1"/>
</dbReference>
<dbReference type="InterPro" id="IPR008179">
    <property type="entry name" value="HisE"/>
</dbReference>
<dbReference type="GO" id="GO:0005737">
    <property type="term" value="C:cytoplasm"/>
    <property type="evidence" value="ECO:0007669"/>
    <property type="project" value="UniProtKB-SubCell"/>
</dbReference>
<comment type="similarity">
    <text evidence="10">Belongs to the PRA-PH family.</text>
</comment>
<accession>A0A5B9W8L1</accession>
<name>A0A5B9W8L1_9BACT</name>
<comment type="subcellular location">
    <subcellularLocation>
        <location evidence="2 10">Cytoplasm</location>
    </subcellularLocation>
</comment>
<evidence type="ECO:0000256" key="5">
    <source>
        <dbReference type="ARBA" id="ARBA00022605"/>
    </source>
</evidence>
<keyword evidence="4 10" id="KW-0963">Cytoplasm</keyword>
<dbReference type="SUPFAM" id="SSF101386">
    <property type="entry name" value="all-alpha NTP pyrophosphatases"/>
    <property type="match status" value="1"/>
</dbReference>
<proteinExistence type="inferred from homology"/>
<dbReference type="EC" id="3.6.1.31" evidence="10"/>
<dbReference type="UniPathway" id="UPA00031">
    <property type="reaction ID" value="UER00007"/>
</dbReference>
<keyword evidence="7 10" id="KW-0378">Hydrolase</keyword>
<evidence type="ECO:0000256" key="6">
    <source>
        <dbReference type="ARBA" id="ARBA00022741"/>
    </source>
</evidence>
<comment type="pathway">
    <text evidence="3 10">Amino-acid biosynthesis; L-histidine biosynthesis; L-histidine from 5-phospho-alpha-D-ribose 1-diphosphate: step 2/9.</text>
</comment>
<keyword evidence="6 10" id="KW-0547">Nucleotide-binding</keyword>
<keyword evidence="8 10" id="KW-0067">ATP-binding</keyword>
<protein>
    <recommendedName>
        <fullName evidence="10">Phosphoribosyl-ATP pyrophosphatase</fullName>
        <shortName evidence="10">PRA-PH</shortName>
        <ecNumber evidence="10">3.6.1.31</ecNumber>
    </recommendedName>
</protein>
<dbReference type="Proteomes" id="UP000324233">
    <property type="component" value="Chromosome"/>
</dbReference>
<dbReference type="KEGG" id="agv:OJF2_49790"/>
<evidence type="ECO:0000256" key="3">
    <source>
        <dbReference type="ARBA" id="ARBA00005204"/>
    </source>
</evidence>
<dbReference type="NCBIfam" id="NF001611">
    <property type="entry name" value="PRK00400.1-3"/>
    <property type="match status" value="1"/>
</dbReference>
<evidence type="ECO:0000256" key="4">
    <source>
        <dbReference type="ARBA" id="ARBA00022490"/>
    </source>
</evidence>
<evidence type="ECO:0000313" key="12">
    <source>
        <dbReference type="Proteomes" id="UP000324233"/>
    </source>
</evidence>
<dbReference type="GO" id="GO:0004636">
    <property type="term" value="F:phosphoribosyl-ATP diphosphatase activity"/>
    <property type="evidence" value="ECO:0007669"/>
    <property type="project" value="UniProtKB-UniRule"/>
</dbReference>
<dbReference type="NCBIfam" id="TIGR03188">
    <property type="entry name" value="histidine_hisI"/>
    <property type="match status" value="1"/>
</dbReference>
<dbReference type="AlphaFoldDB" id="A0A5B9W8L1"/>
<dbReference type="OrthoDB" id="9814738at2"/>
<dbReference type="Gene3D" id="1.10.287.1080">
    <property type="entry name" value="MazG-like"/>
    <property type="match status" value="1"/>
</dbReference>
<dbReference type="EMBL" id="CP042997">
    <property type="protein sequence ID" value="QEH36415.1"/>
    <property type="molecule type" value="Genomic_DNA"/>
</dbReference>
<dbReference type="GO" id="GO:0005524">
    <property type="term" value="F:ATP binding"/>
    <property type="evidence" value="ECO:0007669"/>
    <property type="project" value="UniProtKB-KW"/>
</dbReference>
<evidence type="ECO:0000256" key="7">
    <source>
        <dbReference type="ARBA" id="ARBA00022801"/>
    </source>
</evidence>
<reference evidence="11 12" key="1">
    <citation type="submission" date="2019-08" db="EMBL/GenBank/DDBJ databases">
        <title>Deep-cultivation of Planctomycetes and their phenomic and genomic characterization uncovers novel biology.</title>
        <authorList>
            <person name="Wiegand S."/>
            <person name="Jogler M."/>
            <person name="Boedeker C."/>
            <person name="Pinto D."/>
            <person name="Vollmers J."/>
            <person name="Rivas-Marin E."/>
            <person name="Kohn T."/>
            <person name="Peeters S.H."/>
            <person name="Heuer A."/>
            <person name="Rast P."/>
            <person name="Oberbeckmann S."/>
            <person name="Bunk B."/>
            <person name="Jeske O."/>
            <person name="Meyerdierks A."/>
            <person name="Storesund J.E."/>
            <person name="Kallscheuer N."/>
            <person name="Luecker S."/>
            <person name="Lage O.M."/>
            <person name="Pohl T."/>
            <person name="Merkel B.J."/>
            <person name="Hornburger P."/>
            <person name="Mueller R.-W."/>
            <person name="Bruemmer F."/>
            <person name="Labrenz M."/>
            <person name="Spormann A.M."/>
            <person name="Op den Camp H."/>
            <person name="Overmann J."/>
            <person name="Amann R."/>
            <person name="Jetten M.S.M."/>
            <person name="Mascher T."/>
            <person name="Medema M.H."/>
            <person name="Devos D.P."/>
            <person name="Kaster A.-K."/>
            <person name="Ovreas L."/>
            <person name="Rohde M."/>
            <person name="Galperin M.Y."/>
            <person name="Jogler C."/>
        </authorList>
    </citation>
    <scope>NUCLEOTIDE SEQUENCE [LARGE SCALE GENOMIC DNA]</scope>
    <source>
        <strain evidence="11 12">OJF2</strain>
    </source>
</reference>
<dbReference type="GO" id="GO:0000105">
    <property type="term" value="P:L-histidine biosynthetic process"/>
    <property type="evidence" value="ECO:0007669"/>
    <property type="project" value="UniProtKB-UniRule"/>
</dbReference>
<dbReference type="RefSeq" id="WP_148596104.1">
    <property type="nucleotide sequence ID" value="NZ_CP042997.1"/>
</dbReference>
<comment type="catalytic activity">
    <reaction evidence="1 10">
        <text>1-(5-phospho-beta-D-ribosyl)-ATP + H2O = 1-(5-phospho-beta-D-ribosyl)-5'-AMP + diphosphate + H(+)</text>
        <dbReference type="Rhea" id="RHEA:22828"/>
        <dbReference type="ChEBI" id="CHEBI:15377"/>
        <dbReference type="ChEBI" id="CHEBI:15378"/>
        <dbReference type="ChEBI" id="CHEBI:33019"/>
        <dbReference type="ChEBI" id="CHEBI:59457"/>
        <dbReference type="ChEBI" id="CHEBI:73183"/>
        <dbReference type="EC" id="3.6.1.31"/>
    </reaction>
</comment>
<evidence type="ECO:0000256" key="2">
    <source>
        <dbReference type="ARBA" id="ARBA00004496"/>
    </source>
</evidence>
<evidence type="ECO:0000256" key="8">
    <source>
        <dbReference type="ARBA" id="ARBA00022840"/>
    </source>
</evidence>
<dbReference type="HAMAP" id="MF_01020">
    <property type="entry name" value="HisE"/>
    <property type="match status" value="1"/>
</dbReference>
<sequence length="114" mass="12431">MTRSSLMTDLMAVIEDRKGKPESEKSYVAGLLRGGVPKIGAKITEEAAEVVEAGDEPGDEGRSHLVKEVADLVFHSLVLLGHRDLHWDDVEDELARRFGISGIDEKASRAKPGH</sequence>
<evidence type="ECO:0000256" key="9">
    <source>
        <dbReference type="ARBA" id="ARBA00023102"/>
    </source>
</evidence>
<evidence type="ECO:0000256" key="1">
    <source>
        <dbReference type="ARBA" id="ARBA00001460"/>
    </source>
</evidence>
<dbReference type="Pfam" id="PF01503">
    <property type="entry name" value="PRA-PH"/>
    <property type="match status" value="1"/>
</dbReference>
<dbReference type="PANTHER" id="PTHR42945">
    <property type="entry name" value="HISTIDINE BIOSYNTHESIS BIFUNCTIONAL PROTEIN"/>
    <property type="match status" value="1"/>
</dbReference>
<gene>
    <name evidence="10 11" type="primary">hisE</name>
    <name evidence="11" type="ORF">OJF2_49790</name>
</gene>
<keyword evidence="5 10" id="KW-0028">Amino-acid biosynthesis</keyword>
<dbReference type="PANTHER" id="PTHR42945:SF9">
    <property type="entry name" value="HISTIDINE BIOSYNTHESIS BIFUNCTIONAL PROTEIN HISIE"/>
    <property type="match status" value="1"/>
</dbReference>
<evidence type="ECO:0000256" key="10">
    <source>
        <dbReference type="HAMAP-Rule" id="MF_01020"/>
    </source>
</evidence>
<organism evidence="11 12">
    <name type="scientific">Aquisphaera giovannonii</name>
    <dbReference type="NCBI Taxonomy" id="406548"/>
    <lineage>
        <taxon>Bacteria</taxon>
        <taxon>Pseudomonadati</taxon>
        <taxon>Planctomycetota</taxon>
        <taxon>Planctomycetia</taxon>
        <taxon>Isosphaerales</taxon>
        <taxon>Isosphaeraceae</taxon>
        <taxon>Aquisphaera</taxon>
    </lineage>
</organism>
<dbReference type="InterPro" id="IPR021130">
    <property type="entry name" value="PRib-ATP_PPHydrolase-like"/>
</dbReference>
<keyword evidence="12" id="KW-1185">Reference proteome</keyword>